<sequence length="514" mass="58281">MPHKNKFIPHQLSIKNEEVEMSSGVLRLIRDDDDARVWYKNIQRFPCASVRIMLRTPMGWPTLAQKVKARLYSALVEDTLRENLWNAQIAGLTASISVGSLGLELSLWGYTEKMHVLLEEIVSMMRKLVIVPERFVILKECLTQTYRDSDYQLPLAQATDMMRCLCEEKEWMNDEYAAELEHIEAHDIMAFFPQLFKDNHIEVLALGDLTKEEASAMTNIITSSLHSRSLPVFQWGVRRAIMLPPGSNYIYERRLTDLSQVNSCIAYYLYIGDMVDDMSRANLLLLMEIFQQPALAQLCSKEKLAYAIESRAHCSATTIGYLFVIQSEHLASYLEARIDSFLDSFTKTLVDMSEEEFESQKERIVSKLEKKPGNLGDETARLWDHIKSEGFGLWNETAAGIIRDLSKQDFIDFYSEYIDPMSETRAKLSIHLNARSAGTDKMPVAKAEGTDAPHILPTGSNSTGTINKKNPIHISDVHRFKAGMPLGPGPIDRDRIDPARFSKSAGVMREGTGK</sequence>
<feature type="domain" description="Peptidase M16 middle/third" evidence="3">
    <location>
        <begin position="1"/>
        <end position="178"/>
    </location>
</feature>
<dbReference type="InParanoid" id="B8MUL8"/>
<dbReference type="PANTHER" id="PTHR43690">
    <property type="entry name" value="NARDILYSIN"/>
    <property type="match status" value="1"/>
</dbReference>
<keyword evidence="5" id="KW-0482">Metalloprotease</keyword>
<feature type="compositionally biased region" description="Basic and acidic residues" evidence="2">
    <location>
        <begin position="491"/>
        <end position="500"/>
    </location>
</feature>
<dbReference type="GeneID" id="8103128"/>
<feature type="domain" description="Coenzyme PQQ synthesis protein F-like C-terminal lobe" evidence="4">
    <location>
        <begin position="285"/>
        <end position="383"/>
    </location>
</feature>
<dbReference type="OrthoDB" id="952271at2759"/>
<evidence type="ECO:0000256" key="1">
    <source>
        <dbReference type="ARBA" id="ARBA00022723"/>
    </source>
</evidence>
<dbReference type="HOGENOM" id="CLU_004639_5_1_1"/>
<organism evidence="5 6">
    <name type="scientific">Talaromyces stipitatus (strain ATCC 10500 / CBS 375.48 / QM 6759 / NRRL 1006)</name>
    <name type="common">Penicillium stipitatum</name>
    <dbReference type="NCBI Taxonomy" id="441959"/>
    <lineage>
        <taxon>Eukaryota</taxon>
        <taxon>Fungi</taxon>
        <taxon>Dikarya</taxon>
        <taxon>Ascomycota</taxon>
        <taxon>Pezizomycotina</taxon>
        <taxon>Eurotiomycetes</taxon>
        <taxon>Eurotiomycetidae</taxon>
        <taxon>Eurotiales</taxon>
        <taxon>Trichocomaceae</taxon>
        <taxon>Talaromyces</taxon>
        <taxon>Talaromyces sect. Talaromyces</taxon>
    </lineage>
</organism>
<dbReference type="SUPFAM" id="SSF63411">
    <property type="entry name" value="LuxS/MPP-like metallohydrolase"/>
    <property type="match status" value="2"/>
</dbReference>
<dbReference type="GO" id="GO:0004222">
    <property type="term" value="F:metalloendopeptidase activity"/>
    <property type="evidence" value="ECO:0007669"/>
    <property type="project" value="TreeGrafter"/>
</dbReference>
<accession>B8MUL8</accession>
<evidence type="ECO:0000259" key="4">
    <source>
        <dbReference type="Pfam" id="PF22456"/>
    </source>
</evidence>
<protein>
    <submittedName>
        <fullName evidence="5">Metalloprotease, putative</fullName>
    </submittedName>
</protein>
<dbReference type="AlphaFoldDB" id="B8MUL8"/>
<dbReference type="EMBL" id="EQ962661">
    <property type="protein sequence ID" value="EED11686.1"/>
    <property type="molecule type" value="Genomic_DNA"/>
</dbReference>
<dbReference type="GO" id="GO:0043171">
    <property type="term" value="P:peptide catabolic process"/>
    <property type="evidence" value="ECO:0007669"/>
    <property type="project" value="TreeGrafter"/>
</dbReference>
<reference evidence="6" key="1">
    <citation type="journal article" date="2015" name="Genome Announc.">
        <title>Genome sequence of the AIDS-associated pathogen Penicillium marneffei (ATCC18224) and its near taxonomic relative Talaromyces stipitatus (ATCC10500).</title>
        <authorList>
            <person name="Nierman W.C."/>
            <person name="Fedorova-Abrams N.D."/>
            <person name="Andrianopoulos A."/>
        </authorList>
    </citation>
    <scope>NUCLEOTIDE SEQUENCE [LARGE SCALE GENOMIC DNA]</scope>
    <source>
        <strain evidence="6">ATCC 10500 / CBS 375.48 / QM 6759 / NRRL 1006</strain>
    </source>
</reference>
<dbReference type="InterPro" id="IPR011249">
    <property type="entry name" value="Metalloenz_LuxS/M16"/>
</dbReference>
<gene>
    <name evidence="5" type="ORF">TSTA_108720</name>
</gene>
<dbReference type="STRING" id="441959.B8MUL8"/>
<dbReference type="Gene3D" id="3.30.830.10">
    <property type="entry name" value="Metalloenzyme, LuxS/M16 peptidase-like"/>
    <property type="match status" value="2"/>
</dbReference>
<name>B8MUL8_TALSN</name>
<dbReference type="InterPro" id="IPR054734">
    <property type="entry name" value="PqqF-like_C_4"/>
</dbReference>
<dbReference type="GO" id="GO:0051603">
    <property type="term" value="P:proteolysis involved in protein catabolic process"/>
    <property type="evidence" value="ECO:0007669"/>
    <property type="project" value="TreeGrafter"/>
</dbReference>
<proteinExistence type="predicted"/>
<keyword evidence="5" id="KW-0378">Hydrolase</keyword>
<dbReference type="RefSeq" id="XP_002488442.1">
    <property type="nucleotide sequence ID" value="XM_002488397.1"/>
</dbReference>
<dbReference type="eggNOG" id="KOG0959">
    <property type="taxonomic scope" value="Eukaryota"/>
</dbReference>
<dbReference type="PANTHER" id="PTHR43690:SF18">
    <property type="entry name" value="INSULIN-DEGRADING ENZYME-RELATED"/>
    <property type="match status" value="1"/>
</dbReference>
<dbReference type="GO" id="GO:0046872">
    <property type="term" value="F:metal ion binding"/>
    <property type="evidence" value="ECO:0007669"/>
    <property type="project" value="UniProtKB-KW"/>
</dbReference>
<dbReference type="GO" id="GO:0005829">
    <property type="term" value="C:cytosol"/>
    <property type="evidence" value="ECO:0007669"/>
    <property type="project" value="TreeGrafter"/>
</dbReference>
<keyword evidence="6" id="KW-1185">Reference proteome</keyword>
<dbReference type="Proteomes" id="UP000001745">
    <property type="component" value="Unassembled WGS sequence"/>
</dbReference>
<evidence type="ECO:0000256" key="2">
    <source>
        <dbReference type="SAM" id="MobiDB-lite"/>
    </source>
</evidence>
<evidence type="ECO:0000259" key="3">
    <source>
        <dbReference type="Pfam" id="PF16187"/>
    </source>
</evidence>
<feature type="region of interest" description="Disordered" evidence="2">
    <location>
        <begin position="485"/>
        <end position="514"/>
    </location>
</feature>
<dbReference type="InterPro" id="IPR050626">
    <property type="entry name" value="Peptidase_M16"/>
</dbReference>
<keyword evidence="1" id="KW-0479">Metal-binding</keyword>
<evidence type="ECO:0000313" key="5">
    <source>
        <dbReference type="EMBL" id="EED11686.1"/>
    </source>
</evidence>
<dbReference type="VEuPathDB" id="FungiDB:TSTA_108720"/>
<evidence type="ECO:0000313" key="6">
    <source>
        <dbReference type="Proteomes" id="UP000001745"/>
    </source>
</evidence>
<keyword evidence="5" id="KW-0645">Protease</keyword>
<dbReference type="PhylomeDB" id="B8MUL8"/>
<dbReference type="Pfam" id="PF16187">
    <property type="entry name" value="Peptidase_M16_M"/>
    <property type="match status" value="1"/>
</dbReference>
<dbReference type="Pfam" id="PF22456">
    <property type="entry name" value="PqqF-like_C_4"/>
    <property type="match status" value="1"/>
</dbReference>
<dbReference type="InterPro" id="IPR032632">
    <property type="entry name" value="Peptidase_M16_M"/>
</dbReference>
<dbReference type="GO" id="GO:0005739">
    <property type="term" value="C:mitochondrion"/>
    <property type="evidence" value="ECO:0007669"/>
    <property type="project" value="TreeGrafter"/>
</dbReference>